<dbReference type="PANTHER" id="PTHR38110:SF1">
    <property type="entry name" value="THIOESTERASE DOMAIN-CONTAINING PROTEIN"/>
    <property type="match status" value="1"/>
</dbReference>
<dbReference type="InterPro" id="IPR049450">
    <property type="entry name" value="ACOT8-like_C"/>
</dbReference>
<sequence length="266" mass="30274">MYLFDKDILLEQKGEFNFEGIVAPHWSINANPNGGYLTAFLAAAMQKKSDKKWPVIVTANFLAKCETEKQSKVTVEAISTGYSLNRYQAGLFQDGTERTRAWATFMDESSCDKSANRYEKDAPEMPPREECFLFPHVPKYTLYDHMDVLLASSCAGWIKGEKDLSPQSEQKGWIKFRDNRPVDTLALLLMADSFPPPVLASHGIVAWVPTIEYSVSVRDIPDTAWIKAVFRSHYLTCDIVEEDGELWDENGKLLAISRQIAQFRRY</sequence>
<organism evidence="3">
    <name type="scientific">hydrocarbon metagenome</name>
    <dbReference type="NCBI Taxonomy" id="938273"/>
    <lineage>
        <taxon>unclassified sequences</taxon>
        <taxon>metagenomes</taxon>
        <taxon>ecological metagenomes</taxon>
    </lineage>
</organism>
<evidence type="ECO:0000259" key="1">
    <source>
        <dbReference type="Pfam" id="PF13622"/>
    </source>
</evidence>
<feature type="domain" description="Acyl-CoA thioesterase-like C-terminal" evidence="2">
    <location>
        <begin position="133"/>
        <end position="261"/>
    </location>
</feature>
<name>A0A0W8FTT4_9ZZZZ</name>
<reference evidence="3" key="1">
    <citation type="journal article" date="2015" name="Proc. Natl. Acad. Sci. U.S.A.">
        <title>Networks of energetic and metabolic interactions define dynamics in microbial communities.</title>
        <authorList>
            <person name="Embree M."/>
            <person name="Liu J.K."/>
            <person name="Al-Bassam M.M."/>
            <person name="Zengler K."/>
        </authorList>
    </citation>
    <scope>NUCLEOTIDE SEQUENCE</scope>
</reference>
<dbReference type="InterPro" id="IPR029069">
    <property type="entry name" value="HotDog_dom_sf"/>
</dbReference>
<dbReference type="Pfam" id="PF13622">
    <property type="entry name" value="4HBT_3"/>
    <property type="match status" value="1"/>
</dbReference>
<dbReference type="Gene3D" id="2.40.160.210">
    <property type="entry name" value="Acyl-CoA thioesterase, double hotdog domain"/>
    <property type="match status" value="1"/>
</dbReference>
<accession>A0A0W8FTT4</accession>
<dbReference type="AlphaFoldDB" id="A0A0W8FTT4"/>
<dbReference type="InterPro" id="IPR049449">
    <property type="entry name" value="TesB_ACOT8-like_N"/>
</dbReference>
<feature type="domain" description="Acyl-CoA thioesterase-like N-terminal HotDog" evidence="1">
    <location>
        <begin position="23"/>
        <end position="106"/>
    </location>
</feature>
<dbReference type="PANTHER" id="PTHR38110">
    <property type="entry name" value="CHROMOSOME 23, WHOLE GENOME SHOTGUN SEQUENCE"/>
    <property type="match status" value="1"/>
</dbReference>
<proteinExistence type="predicted"/>
<dbReference type="Pfam" id="PF20789">
    <property type="entry name" value="4HBT_3C"/>
    <property type="match status" value="1"/>
</dbReference>
<dbReference type="InterPro" id="IPR052389">
    <property type="entry name" value="Sec_Metab_Biosynth-Assoc"/>
</dbReference>
<evidence type="ECO:0000313" key="3">
    <source>
        <dbReference type="EMBL" id="KUG24341.1"/>
    </source>
</evidence>
<dbReference type="EMBL" id="LNQE01000850">
    <property type="protein sequence ID" value="KUG24341.1"/>
    <property type="molecule type" value="Genomic_DNA"/>
</dbReference>
<evidence type="ECO:0000259" key="2">
    <source>
        <dbReference type="Pfam" id="PF20789"/>
    </source>
</evidence>
<dbReference type="SUPFAM" id="SSF54637">
    <property type="entry name" value="Thioesterase/thiol ester dehydrase-isomerase"/>
    <property type="match status" value="2"/>
</dbReference>
<protein>
    <submittedName>
        <fullName evidence="3">Tesb-like acyl-coa thioesterase 3</fullName>
    </submittedName>
</protein>
<gene>
    <name evidence="3" type="ORF">ASZ90_005806</name>
</gene>
<dbReference type="InterPro" id="IPR042171">
    <property type="entry name" value="Acyl-CoA_hotdog"/>
</dbReference>
<comment type="caution">
    <text evidence="3">The sequence shown here is derived from an EMBL/GenBank/DDBJ whole genome shotgun (WGS) entry which is preliminary data.</text>
</comment>